<dbReference type="GO" id="GO:0006400">
    <property type="term" value="P:tRNA modification"/>
    <property type="evidence" value="ECO:0007669"/>
    <property type="project" value="TreeGrafter"/>
</dbReference>
<evidence type="ECO:0000256" key="4">
    <source>
        <dbReference type="ARBA" id="ARBA00022679"/>
    </source>
</evidence>
<evidence type="ECO:0000256" key="1">
    <source>
        <dbReference type="ARBA" id="ARBA00001946"/>
    </source>
</evidence>
<proteinExistence type="inferred from homology"/>
<evidence type="ECO:0000256" key="11">
    <source>
        <dbReference type="RuleBase" id="RU003783"/>
    </source>
</evidence>
<dbReference type="EC" id="2.5.1.75" evidence="10"/>
<dbReference type="GO" id="GO:0005524">
    <property type="term" value="F:ATP binding"/>
    <property type="evidence" value="ECO:0007669"/>
    <property type="project" value="UniProtKB-UniRule"/>
</dbReference>
<dbReference type="EMBL" id="DSQF01000012">
    <property type="protein sequence ID" value="HGZ42803.1"/>
    <property type="molecule type" value="Genomic_DNA"/>
</dbReference>
<dbReference type="Pfam" id="PF01715">
    <property type="entry name" value="IPPT"/>
    <property type="match status" value="1"/>
</dbReference>
<dbReference type="FunFam" id="1.10.20.140:FF:000001">
    <property type="entry name" value="tRNA dimethylallyltransferase"/>
    <property type="match status" value="1"/>
</dbReference>
<dbReference type="SUPFAM" id="SSF52540">
    <property type="entry name" value="P-loop containing nucleoside triphosphate hydrolases"/>
    <property type="match status" value="1"/>
</dbReference>
<dbReference type="InterPro" id="IPR018022">
    <property type="entry name" value="IPT"/>
</dbReference>
<evidence type="ECO:0000256" key="10">
    <source>
        <dbReference type="HAMAP-Rule" id="MF_00185"/>
    </source>
</evidence>
<comment type="similarity">
    <text evidence="3 10 13">Belongs to the IPP transferase family.</text>
</comment>
<dbReference type="NCBIfam" id="TIGR00174">
    <property type="entry name" value="miaA"/>
    <property type="match status" value="1"/>
</dbReference>
<reference evidence="15" key="1">
    <citation type="journal article" date="2020" name="mSystems">
        <title>Genome- and Community-Level Interaction Insights into Carbon Utilization and Element Cycling Functions of Hydrothermarchaeota in Hydrothermal Sediment.</title>
        <authorList>
            <person name="Zhou Z."/>
            <person name="Liu Y."/>
            <person name="Xu W."/>
            <person name="Pan J."/>
            <person name="Luo Z.H."/>
            <person name="Li M."/>
        </authorList>
    </citation>
    <scope>NUCLEOTIDE SEQUENCE [LARGE SCALE GENOMIC DNA]</scope>
    <source>
        <strain evidence="15">SpSt-381</strain>
    </source>
</reference>
<organism evidence="15">
    <name type="scientific">Eiseniibacteriota bacterium</name>
    <dbReference type="NCBI Taxonomy" id="2212470"/>
    <lineage>
        <taxon>Bacteria</taxon>
        <taxon>Candidatus Eiseniibacteriota</taxon>
    </lineage>
</organism>
<evidence type="ECO:0000256" key="9">
    <source>
        <dbReference type="ARBA" id="ARBA00049563"/>
    </source>
</evidence>
<accession>A0A832MMD4</accession>
<protein>
    <recommendedName>
        <fullName evidence="10">tRNA dimethylallyltransferase</fullName>
        <ecNumber evidence="10">2.5.1.75</ecNumber>
    </recommendedName>
    <alternativeName>
        <fullName evidence="10">Dimethylallyl diphosphate:tRNA dimethylallyltransferase</fullName>
        <shortName evidence="10">DMAPP:tRNA dimethylallyltransferase</shortName>
        <shortName evidence="10">DMATase</shortName>
    </alternativeName>
    <alternativeName>
        <fullName evidence="10">Isopentenyl-diphosphate:tRNA isopentenyltransferase</fullName>
        <shortName evidence="10">IPP transferase</shortName>
        <shortName evidence="10">IPPT</shortName>
        <shortName evidence="10">IPTase</shortName>
    </alternativeName>
</protein>
<keyword evidence="4 10" id="KW-0808">Transferase</keyword>
<comment type="caution">
    <text evidence="10">Lacks conserved residue(s) required for the propagation of feature annotation.</text>
</comment>
<evidence type="ECO:0000256" key="13">
    <source>
        <dbReference type="RuleBase" id="RU003785"/>
    </source>
</evidence>
<evidence type="ECO:0000256" key="8">
    <source>
        <dbReference type="ARBA" id="ARBA00022842"/>
    </source>
</evidence>
<feature type="region of interest" description="Interaction with substrate tRNA" evidence="10">
    <location>
        <begin position="279"/>
        <end position="283"/>
    </location>
</feature>
<feature type="site" description="Interaction with substrate tRNA" evidence="10">
    <location>
        <position position="221"/>
    </location>
</feature>
<dbReference type="HAMAP" id="MF_00185">
    <property type="entry name" value="IPP_trans"/>
    <property type="match status" value="1"/>
</dbReference>
<dbReference type="PANTHER" id="PTHR11088">
    <property type="entry name" value="TRNA DIMETHYLALLYLTRANSFERASE"/>
    <property type="match status" value="1"/>
</dbReference>
<dbReference type="PANTHER" id="PTHR11088:SF60">
    <property type="entry name" value="TRNA DIMETHYLALLYLTRANSFERASE"/>
    <property type="match status" value="1"/>
</dbReference>
<feature type="compositionally biased region" description="Basic residues" evidence="14">
    <location>
        <begin position="32"/>
        <end position="51"/>
    </location>
</feature>
<dbReference type="GO" id="GO:0052381">
    <property type="term" value="F:tRNA dimethylallyltransferase activity"/>
    <property type="evidence" value="ECO:0007669"/>
    <property type="project" value="UniProtKB-UniRule"/>
</dbReference>
<keyword evidence="7 10" id="KW-0067">ATP-binding</keyword>
<evidence type="ECO:0000256" key="2">
    <source>
        <dbReference type="ARBA" id="ARBA00003213"/>
    </source>
</evidence>
<dbReference type="InterPro" id="IPR027417">
    <property type="entry name" value="P-loop_NTPase"/>
</dbReference>
<keyword evidence="5 10" id="KW-0819">tRNA processing</keyword>
<keyword evidence="8 10" id="KW-0460">Magnesium</keyword>
<dbReference type="InterPro" id="IPR039657">
    <property type="entry name" value="Dimethylallyltransferase"/>
</dbReference>
<evidence type="ECO:0000256" key="5">
    <source>
        <dbReference type="ARBA" id="ARBA00022694"/>
    </source>
</evidence>
<gene>
    <name evidence="10 15" type="primary">miaA</name>
    <name evidence="15" type="ORF">ENR23_05140</name>
</gene>
<evidence type="ECO:0000256" key="7">
    <source>
        <dbReference type="ARBA" id="ARBA00022840"/>
    </source>
</evidence>
<comment type="function">
    <text evidence="2 10 12">Catalyzes the transfer of a dimethylallyl group onto the adenine at position 37 in tRNAs that read codons beginning with uridine, leading to the formation of N6-(dimethylallyl)adenosine (i(6)A).</text>
</comment>
<comment type="catalytic activity">
    <reaction evidence="9 10 11">
        <text>adenosine(37) in tRNA + dimethylallyl diphosphate = N(6)-dimethylallyladenosine(37) in tRNA + diphosphate</text>
        <dbReference type="Rhea" id="RHEA:26482"/>
        <dbReference type="Rhea" id="RHEA-COMP:10162"/>
        <dbReference type="Rhea" id="RHEA-COMP:10375"/>
        <dbReference type="ChEBI" id="CHEBI:33019"/>
        <dbReference type="ChEBI" id="CHEBI:57623"/>
        <dbReference type="ChEBI" id="CHEBI:74411"/>
        <dbReference type="ChEBI" id="CHEBI:74415"/>
        <dbReference type="EC" id="2.5.1.75"/>
    </reaction>
</comment>
<evidence type="ECO:0000256" key="6">
    <source>
        <dbReference type="ARBA" id="ARBA00022741"/>
    </source>
</evidence>
<comment type="subunit">
    <text evidence="10">Monomer.</text>
</comment>
<evidence type="ECO:0000256" key="3">
    <source>
        <dbReference type="ARBA" id="ARBA00005842"/>
    </source>
</evidence>
<sequence>MGSVAARPSDRGGSGRALGRARRAPGALPAGRARRHPGGHRPHRRPGRGRVARALLRLPRRRALGRPPHPGGDAHARGPPVRHLASAWRSARAAHLRAARPRRAAPALRTGLRPAPGAFEVRLPIVVVAGATATGKTAVAEILAARLDGEVVCADSRQVFRALEVGTGKPSPAERAARPHHLFEALALGERPSAGWYARAAAAAVEAIRARGRTPVLVGGTGLWLRAAMRGLAPAPAGDPAVRARLAAEAAAEGPEALHRRLAARDPATAARLRPRDAQRVMRALEVLESTGRPLSWWHRRPPEGAVAGPWRVAELRVAPRALLVRIEARARWMFAHGLLDEAGAIAAAGLAPALRALSAVGYDEALDAVEGRLSVEDAVVRTVLRTRQLAKRQRTWFRHQLEAARIEAGDDGPEALAGRVLAALGLARDAER</sequence>
<feature type="region of interest" description="Disordered" evidence="14">
    <location>
        <begin position="1"/>
        <end position="83"/>
    </location>
</feature>
<dbReference type="AlphaFoldDB" id="A0A832MMD4"/>
<name>A0A832MMD4_UNCEI</name>
<feature type="region of interest" description="Interaction with substrate tRNA" evidence="10">
    <location>
        <begin position="155"/>
        <end position="158"/>
    </location>
</feature>
<evidence type="ECO:0000313" key="15">
    <source>
        <dbReference type="EMBL" id="HGZ42803.1"/>
    </source>
</evidence>
<keyword evidence="6 10" id="KW-0547">Nucleotide-binding</keyword>
<feature type="binding site" evidence="10">
    <location>
        <begin position="130"/>
        <end position="137"/>
    </location>
    <ligand>
        <name>ATP</name>
        <dbReference type="ChEBI" id="CHEBI:30616"/>
    </ligand>
</feature>
<comment type="caution">
    <text evidence="15">The sequence shown here is derived from an EMBL/GenBank/DDBJ whole genome shotgun (WGS) entry which is preliminary data.</text>
</comment>
<evidence type="ECO:0000256" key="12">
    <source>
        <dbReference type="RuleBase" id="RU003784"/>
    </source>
</evidence>
<feature type="binding site" evidence="10">
    <location>
        <begin position="132"/>
        <end position="137"/>
    </location>
    <ligand>
        <name>substrate</name>
    </ligand>
</feature>
<comment type="cofactor">
    <cofactor evidence="1 10">
        <name>Mg(2+)</name>
        <dbReference type="ChEBI" id="CHEBI:18420"/>
    </cofactor>
</comment>
<dbReference type="Gene3D" id="1.10.20.140">
    <property type="match status" value="1"/>
</dbReference>
<evidence type="ECO:0000256" key="14">
    <source>
        <dbReference type="SAM" id="MobiDB-lite"/>
    </source>
</evidence>
<feature type="site" description="Interaction with substrate tRNA" evidence="10">
    <location>
        <position position="243"/>
    </location>
</feature>
<dbReference type="Gene3D" id="3.40.50.300">
    <property type="entry name" value="P-loop containing nucleotide triphosphate hydrolases"/>
    <property type="match status" value="1"/>
</dbReference>